<feature type="compositionally biased region" description="Basic and acidic residues" evidence="14">
    <location>
        <begin position="753"/>
        <end position="764"/>
    </location>
</feature>
<evidence type="ECO:0000313" key="21">
    <source>
        <dbReference type="Proteomes" id="UP001288320"/>
    </source>
</evidence>
<dbReference type="InterPro" id="IPR023346">
    <property type="entry name" value="Lysozyme-like_dom_sf"/>
</dbReference>
<dbReference type="Pfam" id="PF00912">
    <property type="entry name" value="Transgly"/>
    <property type="match status" value="1"/>
</dbReference>
<evidence type="ECO:0000256" key="4">
    <source>
        <dbReference type="ARBA" id="ARBA00022670"/>
    </source>
</evidence>
<evidence type="ECO:0000256" key="8">
    <source>
        <dbReference type="ARBA" id="ARBA00022960"/>
    </source>
</evidence>
<evidence type="ECO:0000256" key="9">
    <source>
        <dbReference type="ARBA" id="ARBA00022984"/>
    </source>
</evidence>
<keyword evidence="3" id="KW-0121">Carboxypeptidase</keyword>
<dbReference type="Gene3D" id="3.40.710.10">
    <property type="entry name" value="DD-peptidase/beta-lactamase superfamily"/>
    <property type="match status" value="1"/>
</dbReference>
<dbReference type="InterPro" id="IPR050396">
    <property type="entry name" value="Glycosyltr_51/Transpeptidase"/>
</dbReference>
<keyword evidence="11" id="KW-0961">Cell wall biogenesis/degradation</keyword>
<feature type="region of interest" description="Disordered" evidence="14">
    <location>
        <begin position="674"/>
        <end position="764"/>
    </location>
</feature>
<protein>
    <submittedName>
        <fullName evidence="18">Transglycosylase domain-containing protein</fullName>
        <ecNumber evidence="18">2.4.-.-</ecNumber>
    </submittedName>
</protein>
<dbReference type="PANTHER" id="PTHR32282:SF34">
    <property type="entry name" value="PENICILLIN-BINDING PROTEIN 1A"/>
    <property type="match status" value="1"/>
</dbReference>
<feature type="region of interest" description="Disordered" evidence="14">
    <location>
        <begin position="1"/>
        <end position="58"/>
    </location>
</feature>
<dbReference type="Proteomes" id="UP001284901">
    <property type="component" value="Unassembled WGS sequence"/>
</dbReference>
<keyword evidence="5 18" id="KW-0328">Glycosyltransferase</keyword>
<dbReference type="InterPro" id="IPR012338">
    <property type="entry name" value="Beta-lactam/transpept-like"/>
</dbReference>
<feature type="compositionally biased region" description="Basic and acidic residues" evidence="14">
    <location>
        <begin position="674"/>
        <end position="697"/>
    </location>
</feature>
<dbReference type="Proteomes" id="UP001288320">
    <property type="component" value="Unassembled WGS sequence"/>
</dbReference>
<evidence type="ECO:0000313" key="19">
    <source>
        <dbReference type="EMBL" id="MDY5146493.1"/>
    </source>
</evidence>
<organism evidence="18 21">
    <name type="scientific">Actinotignum timonense</name>
    <dbReference type="NCBI Taxonomy" id="1870995"/>
    <lineage>
        <taxon>Bacteria</taxon>
        <taxon>Bacillati</taxon>
        <taxon>Actinomycetota</taxon>
        <taxon>Actinomycetes</taxon>
        <taxon>Actinomycetales</taxon>
        <taxon>Actinomycetaceae</taxon>
        <taxon>Actinotignum</taxon>
    </lineage>
</organism>
<accession>A0AAW9HNN5</accession>
<dbReference type="EC" id="2.4.-.-" evidence="18"/>
<dbReference type="Pfam" id="PF00905">
    <property type="entry name" value="Transpeptidase"/>
    <property type="match status" value="1"/>
</dbReference>
<dbReference type="GO" id="GO:0008955">
    <property type="term" value="F:peptidoglycan glycosyltransferase activity"/>
    <property type="evidence" value="ECO:0007669"/>
    <property type="project" value="UniProtKB-EC"/>
</dbReference>
<reference evidence="18 20" key="1">
    <citation type="submission" date="2023-10" db="EMBL/GenBank/DDBJ databases">
        <title>Whole Genome based description of the genera Actinobaculum and Actinotignum reveals a complex phylogenetic relationship within the species included in the genus Actinotignum.</title>
        <authorList>
            <person name="Jensen C.S."/>
            <person name="Dargis R."/>
            <person name="Kemp M."/>
            <person name="Christensen J.J."/>
        </authorList>
    </citation>
    <scope>NUCLEOTIDE SEQUENCE</scope>
    <source>
        <strain evidence="19 20">SLA_B089</strain>
        <strain evidence="18">SLA_B245</strain>
    </source>
</reference>
<evidence type="ECO:0000256" key="13">
    <source>
        <dbReference type="ARBA" id="ARBA00049902"/>
    </source>
</evidence>
<keyword evidence="4" id="KW-0645">Protease</keyword>
<evidence type="ECO:0000256" key="5">
    <source>
        <dbReference type="ARBA" id="ARBA00022676"/>
    </source>
</evidence>
<evidence type="ECO:0000256" key="7">
    <source>
        <dbReference type="ARBA" id="ARBA00022801"/>
    </source>
</evidence>
<dbReference type="GeneID" id="92813239"/>
<dbReference type="InterPro" id="IPR001264">
    <property type="entry name" value="Glyco_trans_51"/>
</dbReference>
<dbReference type="InterPro" id="IPR001460">
    <property type="entry name" value="PCN-bd_Tpept"/>
</dbReference>
<dbReference type="GO" id="GO:0071555">
    <property type="term" value="P:cell wall organization"/>
    <property type="evidence" value="ECO:0007669"/>
    <property type="project" value="UniProtKB-KW"/>
</dbReference>
<proteinExistence type="inferred from homology"/>
<dbReference type="InterPro" id="IPR036950">
    <property type="entry name" value="PBP_transglycosylase"/>
</dbReference>
<dbReference type="EMBL" id="JAWNFY010000013">
    <property type="protein sequence ID" value="MDY5146493.1"/>
    <property type="molecule type" value="Genomic_DNA"/>
</dbReference>
<evidence type="ECO:0000256" key="11">
    <source>
        <dbReference type="ARBA" id="ARBA00023316"/>
    </source>
</evidence>
<feature type="compositionally biased region" description="Basic residues" evidence="14">
    <location>
        <begin position="49"/>
        <end position="58"/>
    </location>
</feature>
<comment type="similarity">
    <text evidence="2">In the N-terminal section; belongs to the glycosyltransferase 51 family.</text>
</comment>
<comment type="catalytic activity">
    <reaction evidence="12">
        <text>Preferential cleavage: (Ac)2-L-Lys-D-Ala-|-D-Ala. Also transpeptidation of peptidyl-alanyl moieties that are N-acyl substituents of D-alanine.</text>
        <dbReference type="EC" id="3.4.16.4"/>
    </reaction>
</comment>
<sequence>MAGTRTGRTQKGRARTQAGRNAAPAGRAGARQTEARRGGGRQGGMRQGGTRRKRSIWNYPRRGKGPIHRWIPSWRFVLGLFFTLGFGGLVALVTLYIFLPVPSPDDVATAEKTTLYYRDGSTELGSMYEVNRTPVPLETLPDYVGNAVVASEDRTFYSNSGIDLGGIARAVVNNIRGGARQGGSTLTQQYVENYYLGTTTDYIGKVKEAVLAVKVDRNSSKQDILENYLNTIYFGRGAYGIESAAQNYFGIPAAQLSLDQAALLTAVIPAPSAWDPAVDPERAAQRFDRVINRMLEDGYITAEQAAAATMPATIDYVAAKQFSGTNGYLLAAAQQELIATEKFTEDSLNRGGYTIVTTIDPTMQQAAVDVVNALPKDRPENNYVGMLSADPSTGGIYAMYAGADYQERQRNTVTQDRAQAGSTFKPFGALAALKQGKSIDGTYYNSPAELKIGDITISNFDDANMGTINMRTATANSVNTYYAQLNEEVGPRNTRAAAIEAGIPETTPGLDNSLTNVLGSASPTNKELTQAFAGFANRGVSVPLHLVSEVRDAQGTVVYRADTAGKRVLDQRVADNLNELLQEPTGPRGTADRAGRLGFQVAGKTGTSTDLKSAWFVGYNPKIITTVNMFQIGPNGEEESLGGWGAYPWGIGGNGYPVDMWVDFMKAVTGEMDLPKFPEPELIGDKRPSYRPTRPEPVEEVTTTPEPSAEPTEQPAPATQEPEPEPSATVPPELQPTRMPAPPTETIPLPTEPAERERVPGAVG</sequence>
<dbReference type="SUPFAM" id="SSF53955">
    <property type="entry name" value="Lysozyme-like"/>
    <property type="match status" value="1"/>
</dbReference>
<keyword evidence="15" id="KW-0812">Transmembrane</keyword>
<evidence type="ECO:0000259" key="17">
    <source>
        <dbReference type="Pfam" id="PF00912"/>
    </source>
</evidence>
<feature type="domain" description="Penicillin-binding protein transpeptidase" evidence="16">
    <location>
        <begin position="389"/>
        <end position="622"/>
    </location>
</feature>
<gene>
    <name evidence="18" type="ORF">R6G74_06930</name>
    <name evidence="19" type="ORF">R6P33_05570</name>
</gene>
<evidence type="ECO:0000256" key="3">
    <source>
        <dbReference type="ARBA" id="ARBA00022645"/>
    </source>
</evidence>
<keyword evidence="7" id="KW-0378">Hydrolase</keyword>
<comment type="similarity">
    <text evidence="1">In the C-terminal section; belongs to the transpeptidase family.</text>
</comment>
<evidence type="ECO:0000313" key="20">
    <source>
        <dbReference type="Proteomes" id="UP001284901"/>
    </source>
</evidence>
<dbReference type="Gene3D" id="1.10.3810.10">
    <property type="entry name" value="Biosynthetic peptidoglycan transglycosylase-like"/>
    <property type="match status" value="1"/>
</dbReference>
<dbReference type="GO" id="GO:0030288">
    <property type="term" value="C:outer membrane-bounded periplasmic space"/>
    <property type="evidence" value="ECO:0007669"/>
    <property type="project" value="TreeGrafter"/>
</dbReference>
<evidence type="ECO:0000256" key="12">
    <source>
        <dbReference type="ARBA" id="ARBA00034000"/>
    </source>
</evidence>
<feature type="domain" description="Glycosyl transferase family 51" evidence="17">
    <location>
        <begin position="125"/>
        <end position="294"/>
    </location>
</feature>
<keyword evidence="10" id="KW-0511">Multifunctional enzyme</keyword>
<dbReference type="GO" id="GO:0008360">
    <property type="term" value="P:regulation of cell shape"/>
    <property type="evidence" value="ECO:0007669"/>
    <property type="project" value="UniProtKB-KW"/>
</dbReference>
<dbReference type="GO" id="GO:0009002">
    <property type="term" value="F:serine-type D-Ala-D-Ala carboxypeptidase activity"/>
    <property type="evidence" value="ECO:0007669"/>
    <property type="project" value="UniProtKB-EC"/>
</dbReference>
<dbReference type="SUPFAM" id="SSF56601">
    <property type="entry name" value="beta-lactamase/transpeptidase-like"/>
    <property type="match status" value="1"/>
</dbReference>
<evidence type="ECO:0000256" key="2">
    <source>
        <dbReference type="ARBA" id="ARBA00007739"/>
    </source>
</evidence>
<evidence type="ECO:0000256" key="1">
    <source>
        <dbReference type="ARBA" id="ARBA00007090"/>
    </source>
</evidence>
<comment type="catalytic activity">
    <reaction evidence="13">
        <text>[GlcNAc-(1-&gt;4)-Mur2Ac(oyl-L-Ala-gamma-D-Glu-L-Lys-D-Ala-D-Ala)](n)-di-trans,octa-cis-undecaprenyl diphosphate + beta-D-GlcNAc-(1-&gt;4)-Mur2Ac(oyl-L-Ala-gamma-D-Glu-L-Lys-D-Ala-D-Ala)-di-trans,octa-cis-undecaprenyl diphosphate = [GlcNAc-(1-&gt;4)-Mur2Ac(oyl-L-Ala-gamma-D-Glu-L-Lys-D-Ala-D-Ala)](n+1)-di-trans,octa-cis-undecaprenyl diphosphate + di-trans,octa-cis-undecaprenyl diphosphate + H(+)</text>
        <dbReference type="Rhea" id="RHEA:23708"/>
        <dbReference type="Rhea" id="RHEA-COMP:9602"/>
        <dbReference type="Rhea" id="RHEA-COMP:9603"/>
        <dbReference type="ChEBI" id="CHEBI:15378"/>
        <dbReference type="ChEBI" id="CHEBI:58405"/>
        <dbReference type="ChEBI" id="CHEBI:60033"/>
        <dbReference type="ChEBI" id="CHEBI:78435"/>
        <dbReference type="EC" id="2.4.99.28"/>
    </reaction>
</comment>
<feature type="compositionally biased region" description="Low complexity" evidence="14">
    <location>
        <begin position="700"/>
        <end position="721"/>
    </location>
</feature>
<dbReference type="AlphaFoldDB" id="A0AAW9HNN5"/>
<dbReference type="GO" id="GO:0006508">
    <property type="term" value="P:proteolysis"/>
    <property type="evidence" value="ECO:0007669"/>
    <property type="project" value="UniProtKB-KW"/>
</dbReference>
<dbReference type="EMBL" id="JAWNFV010000014">
    <property type="protein sequence ID" value="MDY5141042.1"/>
    <property type="molecule type" value="Genomic_DNA"/>
</dbReference>
<evidence type="ECO:0000313" key="18">
    <source>
        <dbReference type="EMBL" id="MDY5141042.1"/>
    </source>
</evidence>
<comment type="caution">
    <text evidence="18">The sequence shown here is derived from an EMBL/GenBank/DDBJ whole genome shotgun (WGS) entry which is preliminary data.</text>
</comment>
<keyword evidence="20" id="KW-1185">Reference proteome</keyword>
<feature type="compositionally biased region" description="Low complexity" evidence="14">
    <location>
        <begin position="18"/>
        <end position="32"/>
    </location>
</feature>
<dbReference type="FunFam" id="1.10.3810.10:FF:000001">
    <property type="entry name" value="Penicillin-binding protein 1A"/>
    <property type="match status" value="1"/>
</dbReference>
<keyword evidence="8" id="KW-0133">Cell shape</keyword>
<evidence type="ECO:0000259" key="16">
    <source>
        <dbReference type="Pfam" id="PF00905"/>
    </source>
</evidence>
<feature type="transmembrane region" description="Helical" evidence="15">
    <location>
        <begin position="76"/>
        <end position="99"/>
    </location>
</feature>
<dbReference type="RefSeq" id="WP_087070173.1">
    <property type="nucleotide sequence ID" value="NZ_CP136960.1"/>
</dbReference>
<dbReference type="PANTHER" id="PTHR32282">
    <property type="entry name" value="BINDING PROTEIN TRANSPEPTIDASE, PUTATIVE-RELATED"/>
    <property type="match status" value="1"/>
</dbReference>
<keyword evidence="6 18" id="KW-0808">Transferase</keyword>
<keyword evidence="15" id="KW-0472">Membrane</keyword>
<evidence type="ECO:0000256" key="14">
    <source>
        <dbReference type="SAM" id="MobiDB-lite"/>
    </source>
</evidence>
<evidence type="ECO:0000256" key="6">
    <source>
        <dbReference type="ARBA" id="ARBA00022679"/>
    </source>
</evidence>
<dbReference type="GO" id="GO:0008658">
    <property type="term" value="F:penicillin binding"/>
    <property type="evidence" value="ECO:0007669"/>
    <property type="project" value="InterPro"/>
</dbReference>
<name>A0AAW9HNN5_9ACTO</name>
<evidence type="ECO:0000256" key="15">
    <source>
        <dbReference type="SAM" id="Phobius"/>
    </source>
</evidence>
<keyword evidence="15" id="KW-1133">Transmembrane helix</keyword>
<keyword evidence="9" id="KW-0573">Peptidoglycan synthesis</keyword>
<evidence type="ECO:0000256" key="10">
    <source>
        <dbReference type="ARBA" id="ARBA00023268"/>
    </source>
</evidence>
<dbReference type="GO" id="GO:0009252">
    <property type="term" value="P:peptidoglycan biosynthetic process"/>
    <property type="evidence" value="ECO:0007669"/>
    <property type="project" value="UniProtKB-KW"/>
</dbReference>